<dbReference type="EMBL" id="WVTD01000035">
    <property type="protein sequence ID" value="MYM00239.1"/>
    <property type="molecule type" value="Genomic_DNA"/>
</dbReference>
<evidence type="ECO:0000313" key="2">
    <source>
        <dbReference type="Proteomes" id="UP000465810"/>
    </source>
</evidence>
<gene>
    <name evidence="1" type="ORF">GR702_21040</name>
</gene>
<dbReference type="PIRSF" id="PIRSF009320">
    <property type="entry name" value="Nuc_binding_HP_1000"/>
    <property type="match status" value="1"/>
</dbReference>
<name>A0A7X4KA96_9SPHN</name>
<dbReference type="CDD" id="cd02042">
    <property type="entry name" value="ParAB_family"/>
    <property type="match status" value="1"/>
</dbReference>
<sequence>MEKAKALAKAIAPSGGTMSVISIGNPKGGAGKTTLALVLADQLSENGVNVAVIDADPNAIIAKWAAKRTDAGNDLPYTVVPRPTESEMIQTIERLANEHDIVLIDLEGAASRMISRALARSHLVLVPFNQSPVDAELAATAVALIHEEGEALGRRIPFRLVRSRDSAAIATKTSKRIAMAIDEAGLPTLPVGLVERAAYRDIYEFGALLSELDDKNTSGLLKAQENAQQLAEAVISAVKEEYAQ</sequence>
<evidence type="ECO:0000313" key="1">
    <source>
        <dbReference type="EMBL" id="MYM00239.1"/>
    </source>
</evidence>
<dbReference type="Pfam" id="PF07015">
    <property type="entry name" value="VirC1"/>
    <property type="match status" value="1"/>
</dbReference>
<dbReference type="InterPro" id="IPR009744">
    <property type="entry name" value="VirC1"/>
</dbReference>
<dbReference type="InterPro" id="IPR027417">
    <property type="entry name" value="P-loop_NTPase"/>
</dbReference>
<organism evidence="1 2">
    <name type="scientific">Novosphingobium silvae</name>
    <dbReference type="NCBI Taxonomy" id="2692619"/>
    <lineage>
        <taxon>Bacteria</taxon>
        <taxon>Pseudomonadati</taxon>
        <taxon>Pseudomonadota</taxon>
        <taxon>Alphaproteobacteria</taxon>
        <taxon>Sphingomonadales</taxon>
        <taxon>Sphingomonadaceae</taxon>
        <taxon>Novosphingobium</taxon>
    </lineage>
</organism>
<dbReference type="AlphaFoldDB" id="A0A7X4KA96"/>
<dbReference type="InterPro" id="IPR050678">
    <property type="entry name" value="DNA_Partitioning_ATPase"/>
</dbReference>
<reference evidence="1 2" key="1">
    <citation type="submission" date="2019-12" db="EMBL/GenBank/DDBJ databases">
        <authorList>
            <person name="Feng G."/>
            <person name="Zhu H."/>
        </authorList>
    </citation>
    <scope>NUCLEOTIDE SEQUENCE [LARGE SCALE GENOMIC DNA]</scope>
    <source>
        <strain evidence="1 2">FGD1</strain>
    </source>
</reference>
<dbReference type="PANTHER" id="PTHR13696:SF96">
    <property type="entry name" value="COBQ_COBB_MIND_PARA NUCLEOTIDE BINDING DOMAIN-CONTAINING PROTEIN"/>
    <property type="match status" value="1"/>
</dbReference>
<protein>
    <submittedName>
        <fullName evidence="1">AAA family ATPase</fullName>
    </submittedName>
</protein>
<dbReference type="SUPFAM" id="SSF52540">
    <property type="entry name" value="P-loop containing nucleoside triphosphate hydrolases"/>
    <property type="match status" value="1"/>
</dbReference>
<proteinExistence type="predicted"/>
<comment type="caution">
    <text evidence="1">The sequence shown here is derived from an EMBL/GenBank/DDBJ whole genome shotgun (WGS) entry which is preliminary data.</text>
</comment>
<dbReference type="PANTHER" id="PTHR13696">
    <property type="entry name" value="P-LOOP CONTAINING NUCLEOSIDE TRIPHOSPHATE HYDROLASE"/>
    <property type="match status" value="1"/>
</dbReference>
<keyword evidence="2" id="KW-1185">Reference proteome</keyword>
<dbReference type="Gene3D" id="3.40.50.300">
    <property type="entry name" value="P-loop containing nucleotide triphosphate hydrolases"/>
    <property type="match status" value="1"/>
</dbReference>
<dbReference type="Proteomes" id="UP000465810">
    <property type="component" value="Unassembled WGS sequence"/>
</dbReference>
<accession>A0A7X4KA96</accession>